<feature type="transmembrane region" description="Helical" evidence="6">
    <location>
        <begin position="172"/>
        <end position="191"/>
    </location>
</feature>
<accession>A0ABS6D7P4</accession>
<dbReference type="PANTHER" id="PTHR43840">
    <property type="entry name" value="MITOCHONDRIAL METAL TRANSPORTER 1-RELATED"/>
    <property type="match status" value="1"/>
</dbReference>
<evidence type="ECO:0000259" key="8">
    <source>
        <dbReference type="Pfam" id="PF16916"/>
    </source>
</evidence>
<feature type="transmembrane region" description="Helical" evidence="6">
    <location>
        <begin position="97"/>
        <end position="115"/>
    </location>
</feature>
<feature type="transmembrane region" description="Helical" evidence="6">
    <location>
        <begin position="24"/>
        <end position="47"/>
    </location>
</feature>
<feature type="domain" description="Cation efflux protein transmembrane" evidence="7">
    <location>
        <begin position="31"/>
        <end position="222"/>
    </location>
</feature>
<feature type="transmembrane region" description="Helical" evidence="6">
    <location>
        <begin position="197"/>
        <end position="215"/>
    </location>
</feature>
<keyword evidence="10" id="KW-1185">Reference proteome</keyword>
<evidence type="ECO:0000256" key="4">
    <source>
        <dbReference type="ARBA" id="ARBA00022989"/>
    </source>
</evidence>
<evidence type="ECO:0000259" key="7">
    <source>
        <dbReference type="Pfam" id="PF01545"/>
    </source>
</evidence>
<evidence type="ECO:0000256" key="3">
    <source>
        <dbReference type="ARBA" id="ARBA00022692"/>
    </source>
</evidence>
<dbReference type="InterPro" id="IPR058533">
    <property type="entry name" value="Cation_efflux_TM"/>
</dbReference>
<evidence type="ECO:0000256" key="6">
    <source>
        <dbReference type="SAM" id="Phobius"/>
    </source>
</evidence>
<dbReference type="EMBL" id="JABACJ020000020">
    <property type="protein sequence ID" value="MBU3877622.1"/>
    <property type="molecule type" value="Genomic_DNA"/>
</dbReference>
<keyword evidence="5 6" id="KW-0472">Membrane</keyword>
<dbReference type="NCBIfam" id="TIGR01297">
    <property type="entry name" value="CDF"/>
    <property type="match status" value="1"/>
</dbReference>
<dbReference type="Pfam" id="PF01545">
    <property type="entry name" value="Cation_efflux"/>
    <property type="match status" value="1"/>
</dbReference>
<evidence type="ECO:0000313" key="9">
    <source>
        <dbReference type="EMBL" id="MBU3877622.1"/>
    </source>
</evidence>
<comment type="caution">
    <text evidence="9">The sequence shown here is derived from an EMBL/GenBank/DDBJ whole genome shotgun (WGS) entry which is preliminary data.</text>
</comment>
<evidence type="ECO:0000256" key="5">
    <source>
        <dbReference type="ARBA" id="ARBA00023136"/>
    </source>
</evidence>
<feature type="domain" description="Cation efflux protein cytoplasmic" evidence="8">
    <location>
        <begin position="228"/>
        <end position="303"/>
    </location>
</feature>
<name>A0ABS6D7P4_9FIRM</name>
<protein>
    <submittedName>
        <fullName evidence="9">Cation diffusion facilitator family transporter</fullName>
    </submittedName>
</protein>
<evidence type="ECO:0000256" key="1">
    <source>
        <dbReference type="ARBA" id="ARBA00004141"/>
    </source>
</evidence>
<evidence type="ECO:0000256" key="2">
    <source>
        <dbReference type="ARBA" id="ARBA00022448"/>
    </source>
</evidence>
<dbReference type="PANTHER" id="PTHR43840:SF50">
    <property type="entry name" value="MANGANESE EFFLUX SYSTEM PROTEIN MNES"/>
    <property type="match status" value="1"/>
</dbReference>
<dbReference type="RefSeq" id="WP_216244242.1">
    <property type="nucleotide sequence ID" value="NZ_JABACJ020000020.1"/>
</dbReference>
<dbReference type="InterPro" id="IPR027470">
    <property type="entry name" value="Cation_efflux_CTD"/>
</dbReference>
<sequence>MTEFLVKHFVKDYEHVEKVSVRTAYGVLSSIVGIFCNVLLFVIKFIIGLILHSVAVMADAFNNLSDAGSSIISFIGVKMASKPADEDHPFGHGRMEYIAALVVSFLVLEVGFTFLKDSLGKIRHPEVLNFQLLSVIILLLSIGVKLWLGIFNRKLGQKIDSKVMMAVFTDSMGDVITTGATILSVVFFALTGINIDGFVGVGVALVVMWAGVGIARDTLEPLIGEAVDPDLYTKIKRFVEKYDGIEGTHDLIVHDYGPNRSMASIHAEVPNNVNIEVSHEVIDRIERDAVEQLGIFLVVHMDPIETEDEAVLRLRKQVEGALKGLDENCSIHDFRVVEGQEQINLIFDMVVPIAYDDMQKRELQEKLAAVLRETDYRYRCVITMEHSFMANKDED</sequence>
<reference evidence="9 10" key="1">
    <citation type="submission" date="2021-06" db="EMBL/GenBank/DDBJ databases">
        <title>Faecalicatena sp. nov. isolated from porcine feces.</title>
        <authorList>
            <person name="Oh B.S."/>
            <person name="Lee J.H."/>
        </authorList>
    </citation>
    <scope>NUCLEOTIDE SEQUENCE [LARGE SCALE GENOMIC DNA]</scope>
    <source>
        <strain evidence="9 10">AGMB00832</strain>
    </source>
</reference>
<feature type="transmembrane region" description="Helical" evidence="6">
    <location>
        <begin position="127"/>
        <end position="151"/>
    </location>
</feature>
<dbReference type="Proteomes" id="UP000723714">
    <property type="component" value="Unassembled WGS sequence"/>
</dbReference>
<evidence type="ECO:0000313" key="10">
    <source>
        <dbReference type="Proteomes" id="UP000723714"/>
    </source>
</evidence>
<organism evidence="9 10">
    <name type="scientific">Faecalicatena faecalis</name>
    <dbReference type="NCBI Taxonomy" id="2726362"/>
    <lineage>
        <taxon>Bacteria</taxon>
        <taxon>Bacillati</taxon>
        <taxon>Bacillota</taxon>
        <taxon>Clostridia</taxon>
        <taxon>Lachnospirales</taxon>
        <taxon>Lachnospiraceae</taxon>
        <taxon>Faecalicatena</taxon>
    </lineage>
</organism>
<dbReference type="InterPro" id="IPR050291">
    <property type="entry name" value="CDF_Transporter"/>
</dbReference>
<proteinExistence type="predicted"/>
<gene>
    <name evidence="9" type="ORF">HGO97_017605</name>
</gene>
<keyword evidence="3 6" id="KW-0812">Transmembrane</keyword>
<keyword evidence="4 6" id="KW-1133">Transmembrane helix</keyword>
<dbReference type="InterPro" id="IPR002524">
    <property type="entry name" value="Cation_efflux"/>
</dbReference>
<comment type="subcellular location">
    <subcellularLocation>
        <location evidence="1">Membrane</location>
        <topology evidence="1">Multi-pass membrane protein</topology>
    </subcellularLocation>
</comment>
<keyword evidence="2" id="KW-0813">Transport</keyword>
<dbReference type="Pfam" id="PF16916">
    <property type="entry name" value="ZT_dimer"/>
    <property type="match status" value="1"/>
</dbReference>